<reference evidence="8" key="1">
    <citation type="submission" date="2018-07" db="EMBL/GenBank/DDBJ databases">
        <title>Comparative genomics of catfishes provides insights into carnivory and benthic adaptation.</title>
        <authorList>
            <person name="Zhang Y."/>
            <person name="Wang D."/>
            <person name="Peng Z."/>
            <person name="Zheng S."/>
            <person name="Shao F."/>
            <person name="Tao W."/>
        </authorList>
    </citation>
    <scope>NUCLEOTIDE SEQUENCE</scope>
    <source>
        <strain evidence="8">Chongqing</strain>
    </source>
</reference>
<accession>A0AAD5B784</accession>
<evidence type="ECO:0000313" key="9">
    <source>
        <dbReference type="Proteomes" id="UP001205998"/>
    </source>
</evidence>
<keyword evidence="3" id="KW-0540">Nuclease</keyword>
<keyword evidence="5" id="KW-0378">Hydrolase</keyword>
<evidence type="ECO:0000256" key="3">
    <source>
        <dbReference type="ARBA" id="ARBA00022722"/>
    </source>
</evidence>
<dbReference type="GO" id="GO:0003964">
    <property type="term" value="F:RNA-directed DNA polymerase activity"/>
    <property type="evidence" value="ECO:0007669"/>
    <property type="project" value="UniProtKB-KW"/>
</dbReference>
<keyword evidence="6" id="KW-0695">RNA-directed DNA polymerase</keyword>
<dbReference type="Pfam" id="PF17917">
    <property type="entry name" value="RT_RNaseH"/>
    <property type="match status" value="1"/>
</dbReference>
<dbReference type="CDD" id="cd09274">
    <property type="entry name" value="RNase_HI_RT_Ty3"/>
    <property type="match status" value="1"/>
</dbReference>
<sequence>TDASDRGLGAMLSQVVEGEERPVLFISRKLSVRESRYSTIERECLAIKWAVLTLRYYLLGRAFTLCSDHAPLQWLHRMKDANARITRWYLALQPFKLEVVHRPGVRMVVADFLSRQGGESIAGRTAPRPESGGGVICAFKEERVCETVVCVRA</sequence>
<evidence type="ECO:0000313" key="8">
    <source>
        <dbReference type="EMBL" id="KAI5629618.1"/>
    </source>
</evidence>
<dbReference type="AlphaFoldDB" id="A0AAD5B784"/>
<dbReference type="GO" id="GO:0016787">
    <property type="term" value="F:hydrolase activity"/>
    <property type="evidence" value="ECO:0007669"/>
    <property type="project" value="UniProtKB-KW"/>
</dbReference>
<dbReference type="FunFam" id="3.10.20.370:FF:000001">
    <property type="entry name" value="Retrovirus-related Pol polyprotein from transposon 17.6-like protein"/>
    <property type="match status" value="1"/>
</dbReference>
<dbReference type="InterPro" id="IPR043502">
    <property type="entry name" value="DNA/RNA_pol_sf"/>
</dbReference>
<dbReference type="InterPro" id="IPR041373">
    <property type="entry name" value="RT_RNaseH"/>
</dbReference>
<evidence type="ECO:0000256" key="6">
    <source>
        <dbReference type="ARBA" id="ARBA00022918"/>
    </source>
</evidence>
<gene>
    <name evidence="8" type="ORF">C0J50_12690</name>
</gene>
<keyword evidence="9" id="KW-1185">Reference proteome</keyword>
<evidence type="ECO:0000256" key="4">
    <source>
        <dbReference type="ARBA" id="ARBA00022759"/>
    </source>
</evidence>
<keyword evidence="1" id="KW-0808">Transferase</keyword>
<dbReference type="SUPFAM" id="SSF56672">
    <property type="entry name" value="DNA/RNA polymerases"/>
    <property type="match status" value="1"/>
</dbReference>
<keyword evidence="4" id="KW-0255">Endonuclease</keyword>
<comment type="caution">
    <text evidence="8">The sequence shown here is derived from an EMBL/GenBank/DDBJ whole genome shotgun (WGS) entry which is preliminary data.</text>
</comment>
<name>A0AAD5B784_SILAS</name>
<evidence type="ECO:0000256" key="5">
    <source>
        <dbReference type="ARBA" id="ARBA00022801"/>
    </source>
</evidence>
<dbReference type="EMBL" id="MU534491">
    <property type="protein sequence ID" value="KAI5629618.1"/>
    <property type="molecule type" value="Genomic_DNA"/>
</dbReference>
<dbReference type="Gene3D" id="3.10.20.370">
    <property type="match status" value="1"/>
</dbReference>
<protein>
    <recommendedName>
        <fullName evidence="7">Reverse transcriptase RNase H-like domain-containing protein</fullName>
    </recommendedName>
</protein>
<dbReference type="PANTHER" id="PTHR34072">
    <property type="entry name" value="ENZYMATIC POLYPROTEIN-RELATED"/>
    <property type="match status" value="1"/>
</dbReference>
<feature type="non-terminal residue" evidence="8">
    <location>
        <position position="1"/>
    </location>
</feature>
<keyword evidence="2" id="KW-0548">Nucleotidyltransferase</keyword>
<organism evidence="8 9">
    <name type="scientific">Silurus asotus</name>
    <name type="common">Amur catfish</name>
    <name type="synonym">Parasilurus asotus</name>
    <dbReference type="NCBI Taxonomy" id="30991"/>
    <lineage>
        <taxon>Eukaryota</taxon>
        <taxon>Metazoa</taxon>
        <taxon>Chordata</taxon>
        <taxon>Craniata</taxon>
        <taxon>Vertebrata</taxon>
        <taxon>Euteleostomi</taxon>
        <taxon>Actinopterygii</taxon>
        <taxon>Neopterygii</taxon>
        <taxon>Teleostei</taxon>
        <taxon>Ostariophysi</taxon>
        <taxon>Siluriformes</taxon>
        <taxon>Siluridae</taxon>
        <taxon>Silurus</taxon>
    </lineage>
</organism>
<dbReference type="PANTHER" id="PTHR34072:SF52">
    <property type="entry name" value="RIBONUCLEASE H"/>
    <property type="match status" value="1"/>
</dbReference>
<feature type="domain" description="Reverse transcriptase RNase H-like" evidence="7">
    <location>
        <begin position="1"/>
        <end position="95"/>
    </location>
</feature>
<proteinExistence type="predicted"/>
<dbReference type="GO" id="GO:0004519">
    <property type="term" value="F:endonuclease activity"/>
    <property type="evidence" value="ECO:0007669"/>
    <property type="project" value="UniProtKB-KW"/>
</dbReference>
<evidence type="ECO:0000259" key="7">
    <source>
        <dbReference type="Pfam" id="PF17917"/>
    </source>
</evidence>
<evidence type="ECO:0000256" key="2">
    <source>
        <dbReference type="ARBA" id="ARBA00022695"/>
    </source>
</evidence>
<evidence type="ECO:0000256" key="1">
    <source>
        <dbReference type="ARBA" id="ARBA00022679"/>
    </source>
</evidence>
<dbReference type="Proteomes" id="UP001205998">
    <property type="component" value="Unassembled WGS sequence"/>
</dbReference>